<proteinExistence type="predicted"/>
<reference evidence="2 3" key="1">
    <citation type="submission" date="2024-04" db="EMBL/GenBank/DDBJ databases">
        <authorList>
            <consortium name="Genoscope - CEA"/>
            <person name="William W."/>
        </authorList>
    </citation>
    <scope>NUCLEOTIDE SEQUENCE [LARGE SCALE GENOMIC DNA]</scope>
</reference>
<feature type="coiled-coil region" evidence="1">
    <location>
        <begin position="302"/>
        <end position="340"/>
    </location>
</feature>
<keyword evidence="1" id="KW-0175">Coiled coil</keyword>
<protein>
    <submittedName>
        <fullName evidence="2">Uncharacterized protein</fullName>
    </submittedName>
</protein>
<comment type="caution">
    <text evidence="2">The sequence shown here is derived from an EMBL/GenBank/DDBJ whole genome shotgun (WGS) entry which is preliminary data.</text>
</comment>
<evidence type="ECO:0000313" key="2">
    <source>
        <dbReference type="EMBL" id="CAL1530077.1"/>
    </source>
</evidence>
<organism evidence="2 3">
    <name type="scientific">Lymnaea stagnalis</name>
    <name type="common">Great pond snail</name>
    <name type="synonym">Helix stagnalis</name>
    <dbReference type="NCBI Taxonomy" id="6523"/>
    <lineage>
        <taxon>Eukaryota</taxon>
        <taxon>Metazoa</taxon>
        <taxon>Spiralia</taxon>
        <taxon>Lophotrochozoa</taxon>
        <taxon>Mollusca</taxon>
        <taxon>Gastropoda</taxon>
        <taxon>Heterobranchia</taxon>
        <taxon>Euthyneura</taxon>
        <taxon>Panpulmonata</taxon>
        <taxon>Hygrophila</taxon>
        <taxon>Lymnaeoidea</taxon>
        <taxon>Lymnaeidae</taxon>
        <taxon>Lymnaea</taxon>
    </lineage>
</organism>
<accession>A0AAV2H8X9</accession>
<evidence type="ECO:0000313" key="3">
    <source>
        <dbReference type="Proteomes" id="UP001497497"/>
    </source>
</evidence>
<dbReference type="Proteomes" id="UP001497497">
    <property type="component" value="Unassembled WGS sequence"/>
</dbReference>
<dbReference type="EMBL" id="CAXITT010000061">
    <property type="protein sequence ID" value="CAL1530077.1"/>
    <property type="molecule type" value="Genomic_DNA"/>
</dbReference>
<sequence>MAFEQESAVLKKTFDVNSPVNKYDLLTLEQQSKGLTEEHILLAFQALDDLIPHLGVYTKIFQKLRADLYAAVYSAELTGTVEKTNEFIQKVPYFSLINQVFEQRHEVTEKLTEQLETVKRSLFEKHKHLEEAQENIGEKESRINSLSSAKDDLETAIKSKEKRLEELQEELEETRELAKMKEYQLECDISDLNDALFDAKQEINYLIQFKKSYDDIYYAFMDKTGTLGEAPKKKNSVIATKRANLLSSIASARKLEDQMLFVMNTAIEEYDNYIDSHKSTVMEKSVHTGMSEGDQDLQELAIDEADQELERVKIRFRATVENLMNELGLLKNHNDMLLEQIHILEDSKPTLKIKDKYNRSGKGDSILSAGLEEEELSEAQADPFIPQERVFSKYAAMLYTSNNHGKTFEEFKEASFCASCGEKTVICPHKLSGPEKIFLLPHNCSHIKISRPKVRITKEPTNRKIKIFLRANFLCKNLSRTMFFGLEHLNSNLDFGLYNSRSQTMPSTPGTEVSRESSLLGAGDVYMVHTAERLWEDYNHRTKVQRKIPRTLTLERTQSVMEEFLGYLIWTDEFLSDDEANSSIMDVLYSFMKERYLMKDVVYMAAHDFLSAITQHAGSNKLIQLLGHVLVGNLDAACLRYILLICDIISSVDWKEVEDFRAFATAVYPFLNDDDFENLQMSYTSYSENKISSQHVASFIINIILKYREPRFHELENQLVPYQNNENGHLTEMEFKEAIDNIIPLCNERTRHRLYMQAEKAVQWDRISNSVPIMRLAQITGYLALQQIAAVVKENVSLRVREWRQHAAYTESVSANQYTESNKELLTMGHVKQMAASLNRQLRHSKENRSSFPNEENQDS</sequence>
<keyword evidence="3" id="KW-1185">Reference proteome</keyword>
<evidence type="ECO:0000256" key="1">
    <source>
        <dbReference type="SAM" id="Coils"/>
    </source>
</evidence>
<name>A0AAV2H8X9_LYMST</name>
<feature type="coiled-coil region" evidence="1">
    <location>
        <begin position="129"/>
        <end position="184"/>
    </location>
</feature>
<gene>
    <name evidence="2" type="ORF">GSLYS_00004210001</name>
</gene>
<dbReference type="AlphaFoldDB" id="A0AAV2H8X9"/>